<dbReference type="VEuPathDB" id="FungiDB:TSTA_043860"/>
<dbReference type="Proteomes" id="UP000001745">
    <property type="component" value="Unassembled WGS sequence"/>
</dbReference>
<dbReference type="AlphaFoldDB" id="B8MKR7"/>
<dbReference type="InterPro" id="IPR034260">
    <property type="entry name" value="Yme2_RRM"/>
</dbReference>
<dbReference type="GO" id="GO:0005743">
    <property type="term" value="C:mitochondrial inner membrane"/>
    <property type="evidence" value="ECO:0007669"/>
    <property type="project" value="UniProtKB-SubCell"/>
</dbReference>
<dbReference type="InterPro" id="IPR018850">
    <property type="entry name" value="Mt_escape_2_C"/>
</dbReference>
<dbReference type="InParanoid" id="B8MKR7"/>
<comment type="similarity">
    <text evidence="2 12">Belongs to the YME2 family.</text>
</comment>
<keyword evidence="5 12" id="KW-0999">Mitochondrion inner membrane</keyword>
<organism evidence="15 16">
    <name type="scientific">Talaromyces stipitatus (strain ATCC 10500 / CBS 375.48 / QM 6759 / NRRL 1006)</name>
    <name type="common">Penicillium stipitatum</name>
    <dbReference type="NCBI Taxonomy" id="441959"/>
    <lineage>
        <taxon>Eukaryota</taxon>
        <taxon>Fungi</taxon>
        <taxon>Dikarya</taxon>
        <taxon>Ascomycota</taxon>
        <taxon>Pezizomycotina</taxon>
        <taxon>Eurotiomycetes</taxon>
        <taxon>Eurotiomycetidae</taxon>
        <taxon>Eurotiales</taxon>
        <taxon>Trichocomaceae</taxon>
        <taxon>Talaromyces</taxon>
        <taxon>Talaromyces sect. Talaromyces</taxon>
    </lineage>
</organism>
<keyword evidence="12" id="KW-0507">mRNA processing</keyword>
<keyword evidence="9" id="KW-0472">Membrane</keyword>
<evidence type="ECO:0000256" key="11">
    <source>
        <dbReference type="PROSITE-ProRule" id="PRU00176"/>
    </source>
</evidence>
<dbReference type="eggNOG" id="ENOG502QS0P">
    <property type="taxonomic scope" value="Eukaryota"/>
</dbReference>
<protein>
    <recommendedName>
        <fullName evidence="3 12">Mitochondrial escape protein 2</fullName>
    </recommendedName>
</protein>
<keyword evidence="8 12" id="KW-0496">Mitochondrion</keyword>
<evidence type="ECO:0000256" key="12">
    <source>
        <dbReference type="RuleBase" id="RU367108"/>
    </source>
</evidence>
<dbReference type="EMBL" id="EQ962657">
    <property type="protein sequence ID" value="EED14916.1"/>
    <property type="molecule type" value="Genomic_DNA"/>
</dbReference>
<evidence type="ECO:0000256" key="2">
    <source>
        <dbReference type="ARBA" id="ARBA00010320"/>
    </source>
</evidence>
<dbReference type="PROSITE" id="PS50102">
    <property type="entry name" value="RRM"/>
    <property type="match status" value="1"/>
</dbReference>
<name>B8MKR7_TALSN</name>
<dbReference type="InterPro" id="IPR039627">
    <property type="entry name" value="Yme2_C"/>
</dbReference>
<sequence>MRLSALLRPQCYRHRQYGCYLRSASYKYAEVRWYAPGALIRYNSTAATTTSKTSTTDSIVETLEQGHISVGPDEELLFINNILPLRLQWLYRLLWIGDSHAVDQVLKHVDKPSYAAADHWAIVRRALPPDLHIDVKQVIPRLSEGGLFIKYSLADGEKRTKGEIATAVDKYLKEHPIRPWFNPFDRVGVGRVLGKPWIEDMYHFPSPKLKVEFLPSSSNATPAELTPEALYSLFRRYGKIKDIERQPPDSKVLPKYAIVEFTRAKYAILARSCTHGVTIPETVSGDGVGGSVLRITYERKIKAHWIRDWLFNHPRIVIPAVAALIAGITVIIFDPIRTFFIKMKVKYLLNAEDQPLWSWIRKEVRRANILSFKRGNEKNVLRALSDDRKEEINQLQSWLGENGNTFIVVQGPHGSGKREIVMDQALKDRKHKLVIDCKQIQDARGDAATISVAAQQVGYRPVFSWMNSFSSFIDLASQGIIGTKAGFSETLDSQLSKIWTNTATALRQIALETKKKENSTMSDDDYLEAHPEKRPVVVIDNFLHGGRESNIIDDKLAEWAAALVTGNIAHVVFLTPDASYSKTLSKALPTQVFRSISLGDCSLEIGRNFIIRYLQNHDEEDSDGDESPSPKKSTPPQGLEDLDRCIEIVGGRLTDLEFMAHRIKSGESPKSAVKHIIEQAATEIVKAYVLEDNTTHDNDSPTWTREQAWYLIKSIAEDRNGTVPYSTIIVSDLFSGTDGEKTLAALEQRELISVVNVHGRPASIKPGRPIFHAAFKYLTQDDILRHRLDLGIVRELINRENEKIAKYETELKLFNDWKKYEKYPHGLRSRMEWLADSVLDSHWKVRDLQRQSRDLIMFLKTAE</sequence>
<feature type="domain" description="RRM" evidence="14">
    <location>
        <begin position="207"/>
        <end position="300"/>
    </location>
</feature>
<comment type="subcellular location">
    <subcellularLocation>
        <location evidence="1 12">Mitochondrion inner membrane</location>
        <topology evidence="1 12">Single-pass membrane protein</topology>
    </subcellularLocation>
</comment>
<feature type="region of interest" description="Disordered" evidence="13">
    <location>
        <begin position="618"/>
        <end position="640"/>
    </location>
</feature>
<dbReference type="RefSeq" id="XP_002484869.1">
    <property type="nucleotide sequence ID" value="XM_002484824.1"/>
</dbReference>
<reference evidence="16" key="1">
    <citation type="journal article" date="2015" name="Genome Announc.">
        <title>Genome sequence of the AIDS-associated pathogen Penicillium marneffei (ATCC18224) and its near taxonomic relative Talaromyces stipitatus (ATCC10500).</title>
        <authorList>
            <person name="Nierman W.C."/>
            <person name="Fedorova-Abrams N.D."/>
            <person name="Andrianopoulos A."/>
        </authorList>
    </citation>
    <scope>NUCLEOTIDE SEQUENCE [LARGE SCALE GENOMIC DNA]</scope>
    <source>
        <strain evidence="16">ATCC 10500 / CBS 375.48 / QM 6759 / NRRL 1006</strain>
    </source>
</reference>
<evidence type="ECO:0000313" key="16">
    <source>
        <dbReference type="Proteomes" id="UP000001745"/>
    </source>
</evidence>
<comment type="function">
    <text evidence="10 12">Plays a role in maintaining the mitochondrial genome and in controlling the mtDNA escape. Involved in the regulation of mtDNA nucleotide structure and number. May have a dispensable role in early maturation of pre-rRNA.</text>
</comment>
<evidence type="ECO:0000256" key="8">
    <source>
        <dbReference type="ARBA" id="ARBA00023128"/>
    </source>
</evidence>
<evidence type="ECO:0000256" key="6">
    <source>
        <dbReference type="ARBA" id="ARBA00022946"/>
    </source>
</evidence>
<evidence type="ECO:0000313" key="15">
    <source>
        <dbReference type="EMBL" id="EED14916.1"/>
    </source>
</evidence>
<dbReference type="OrthoDB" id="10267654at2759"/>
<dbReference type="InterPro" id="IPR027417">
    <property type="entry name" value="P-loop_NTPase"/>
</dbReference>
<dbReference type="FunCoup" id="B8MKR7">
    <property type="interactions" value="116"/>
</dbReference>
<dbReference type="OMA" id="FQFFRPY"/>
<keyword evidence="6" id="KW-0809">Transit peptide</keyword>
<dbReference type="GO" id="GO:0006397">
    <property type="term" value="P:mRNA processing"/>
    <property type="evidence" value="ECO:0007669"/>
    <property type="project" value="UniProtKB-UniRule"/>
</dbReference>
<dbReference type="Gene3D" id="3.30.70.330">
    <property type="match status" value="1"/>
</dbReference>
<evidence type="ECO:0000256" key="9">
    <source>
        <dbReference type="ARBA" id="ARBA00023136"/>
    </source>
</evidence>
<dbReference type="SUPFAM" id="SSF54928">
    <property type="entry name" value="RNA-binding domain, RBD"/>
    <property type="match status" value="1"/>
</dbReference>
<evidence type="ECO:0000256" key="7">
    <source>
        <dbReference type="ARBA" id="ARBA00022989"/>
    </source>
</evidence>
<dbReference type="InterPro" id="IPR000504">
    <property type="entry name" value="RRM_dom"/>
</dbReference>
<keyword evidence="4" id="KW-0812">Transmembrane</keyword>
<keyword evidence="11 12" id="KW-0694">RNA-binding</keyword>
<dbReference type="PhylomeDB" id="B8MKR7"/>
<evidence type="ECO:0000256" key="4">
    <source>
        <dbReference type="ARBA" id="ARBA00022692"/>
    </source>
</evidence>
<gene>
    <name evidence="15" type="ORF">TSTA_043860</name>
</gene>
<evidence type="ECO:0000259" key="14">
    <source>
        <dbReference type="PROSITE" id="PS50102"/>
    </source>
</evidence>
<dbReference type="GO" id="GO:0003723">
    <property type="term" value="F:RNA binding"/>
    <property type="evidence" value="ECO:0007669"/>
    <property type="project" value="UniProtKB-UniRule"/>
</dbReference>
<dbReference type="PANTHER" id="PTHR32198">
    <property type="entry name" value="MITOCHONDRIAL ESCAPE PROTEIN 2"/>
    <property type="match status" value="1"/>
</dbReference>
<dbReference type="InterPro" id="IPR035979">
    <property type="entry name" value="RBD_domain_sf"/>
</dbReference>
<dbReference type="CDD" id="cd12433">
    <property type="entry name" value="RRM_Yme2p_like"/>
    <property type="match status" value="1"/>
</dbReference>
<evidence type="ECO:0000256" key="5">
    <source>
        <dbReference type="ARBA" id="ARBA00022792"/>
    </source>
</evidence>
<dbReference type="InterPro" id="IPR012677">
    <property type="entry name" value="Nucleotide-bd_a/b_plait_sf"/>
</dbReference>
<evidence type="ECO:0000256" key="10">
    <source>
        <dbReference type="ARBA" id="ARBA00025276"/>
    </source>
</evidence>
<keyword evidence="16" id="KW-1185">Reference proteome</keyword>
<dbReference type="Pfam" id="PF00076">
    <property type="entry name" value="RRM_1"/>
    <property type="match status" value="1"/>
</dbReference>
<accession>B8MKR7</accession>
<dbReference type="Gene3D" id="3.40.50.300">
    <property type="entry name" value="P-loop containing nucleotide triphosphate hydrolases"/>
    <property type="match status" value="1"/>
</dbReference>
<dbReference type="STRING" id="441959.B8MKR7"/>
<dbReference type="Pfam" id="PF10443">
    <property type="entry name" value="RNA12"/>
    <property type="match status" value="1"/>
</dbReference>
<dbReference type="HOGENOM" id="CLU_007861_1_0_1"/>
<evidence type="ECO:0000256" key="3">
    <source>
        <dbReference type="ARBA" id="ARBA00020222"/>
    </source>
</evidence>
<keyword evidence="7" id="KW-1133">Transmembrane helix</keyword>
<evidence type="ECO:0000256" key="1">
    <source>
        <dbReference type="ARBA" id="ARBA00004434"/>
    </source>
</evidence>
<evidence type="ECO:0000256" key="13">
    <source>
        <dbReference type="SAM" id="MobiDB-lite"/>
    </source>
</evidence>
<dbReference type="PANTHER" id="PTHR32198:SF2">
    <property type="entry name" value="MITOCHONDRIAL ESCAPE PROTEIN 2"/>
    <property type="match status" value="1"/>
</dbReference>
<proteinExistence type="inferred from homology"/>
<dbReference type="GeneID" id="8097894"/>